<dbReference type="PROSITE" id="PS50931">
    <property type="entry name" value="HTH_LYSR"/>
    <property type="match status" value="1"/>
</dbReference>
<dbReference type="PANTHER" id="PTHR30346">
    <property type="entry name" value="TRANSCRIPTIONAL DUAL REGULATOR HCAR-RELATED"/>
    <property type="match status" value="1"/>
</dbReference>
<dbReference type="SUPFAM" id="SSF46785">
    <property type="entry name" value="Winged helix' DNA-binding domain"/>
    <property type="match status" value="1"/>
</dbReference>
<evidence type="ECO:0000256" key="2">
    <source>
        <dbReference type="ARBA" id="ARBA00023015"/>
    </source>
</evidence>
<dbReference type="GO" id="GO:0032993">
    <property type="term" value="C:protein-DNA complex"/>
    <property type="evidence" value="ECO:0007669"/>
    <property type="project" value="TreeGrafter"/>
</dbReference>
<evidence type="ECO:0000256" key="3">
    <source>
        <dbReference type="ARBA" id="ARBA00023125"/>
    </source>
</evidence>
<dbReference type="PANTHER" id="PTHR30346:SF28">
    <property type="entry name" value="HTH-TYPE TRANSCRIPTIONAL REGULATOR CYNR"/>
    <property type="match status" value="1"/>
</dbReference>
<dbReference type="InterPro" id="IPR036388">
    <property type="entry name" value="WH-like_DNA-bd_sf"/>
</dbReference>
<evidence type="ECO:0000259" key="5">
    <source>
        <dbReference type="PROSITE" id="PS50931"/>
    </source>
</evidence>
<dbReference type="HOGENOM" id="CLU_039613_6_2_9"/>
<proteinExistence type="inferred from homology"/>
<dbReference type="Pfam" id="PF00126">
    <property type="entry name" value="HTH_1"/>
    <property type="match status" value="1"/>
</dbReference>
<dbReference type="OrthoDB" id="9803714at2"/>
<dbReference type="STRING" id="646529.Desaci_2130"/>
<dbReference type="AlphaFoldDB" id="I4D5M2"/>
<dbReference type="Gene3D" id="1.10.10.10">
    <property type="entry name" value="Winged helix-like DNA-binding domain superfamily/Winged helix DNA-binding domain"/>
    <property type="match status" value="1"/>
</dbReference>
<dbReference type="InterPro" id="IPR000847">
    <property type="entry name" value="LysR_HTH_N"/>
</dbReference>
<evidence type="ECO:0000256" key="1">
    <source>
        <dbReference type="ARBA" id="ARBA00009437"/>
    </source>
</evidence>
<dbReference type="GO" id="GO:0003677">
    <property type="term" value="F:DNA binding"/>
    <property type="evidence" value="ECO:0007669"/>
    <property type="project" value="UniProtKB-KW"/>
</dbReference>
<dbReference type="RefSeq" id="WP_014827099.1">
    <property type="nucleotide sequence ID" value="NC_018068.1"/>
</dbReference>
<keyword evidence="2" id="KW-0805">Transcription regulation</keyword>
<evidence type="ECO:0000313" key="6">
    <source>
        <dbReference type="EMBL" id="AFM41096.1"/>
    </source>
</evidence>
<dbReference type="SUPFAM" id="SSF53850">
    <property type="entry name" value="Periplasmic binding protein-like II"/>
    <property type="match status" value="1"/>
</dbReference>
<keyword evidence="7" id="KW-1185">Reference proteome</keyword>
<feature type="domain" description="HTH lysR-type" evidence="5">
    <location>
        <begin position="1"/>
        <end position="58"/>
    </location>
</feature>
<keyword evidence="3" id="KW-0238">DNA-binding</keyword>
<dbReference type="EMBL" id="CP003639">
    <property type="protein sequence ID" value="AFM41096.1"/>
    <property type="molecule type" value="Genomic_DNA"/>
</dbReference>
<keyword evidence="4" id="KW-0804">Transcription</keyword>
<accession>I4D5M2</accession>
<evidence type="ECO:0000256" key="4">
    <source>
        <dbReference type="ARBA" id="ARBA00023163"/>
    </source>
</evidence>
<dbReference type="InterPro" id="IPR005119">
    <property type="entry name" value="LysR_subst-bd"/>
</dbReference>
<dbReference type="CDD" id="cd08434">
    <property type="entry name" value="PBP2_GltC_like"/>
    <property type="match status" value="1"/>
</dbReference>
<evidence type="ECO:0000313" key="7">
    <source>
        <dbReference type="Proteomes" id="UP000002892"/>
    </source>
</evidence>
<reference evidence="6 7" key="1">
    <citation type="journal article" date="2012" name="J. Bacteriol.">
        <title>Complete genome sequences of Desulfosporosinus orientis DSM765T, Desulfosporosinus youngiae DSM17734T, Desulfosporosinus meridiei DSM13257T, and Desulfosporosinus acidiphilus DSM22704T.</title>
        <authorList>
            <person name="Pester M."/>
            <person name="Brambilla E."/>
            <person name="Alazard D."/>
            <person name="Rattei T."/>
            <person name="Weinmaier T."/>
            <person name="Han J."/>
            <person name="Lucas S."/>
            <person name="Lapidus A."/>
            <person name="Cheng J.F."/>
            <person name="Goodwin L."/>
            <person name="Pitluck S."/>
            <person name="Peters L."/>
            <person name="Ovchinnikova G."/>
            <person name="Teshima H."/>
            <person name="Detter J.C."/>
            <person name="Han C.S."/>
            <person name="Tapia R."/>
            <person name="Land M.L."/>
            <person name="Hauser L."/>
            <person name="Kyrpides N.C."/>
            <person name="Ivanova N.N."/>
            <person name="Pagani I."/>
            <person name="Huntmann M."/>
            <person name="Wei C.L."/>
            <person name="Davenport K.W."/>
            <person name="Daligault H."/>
            <person name="Chain P.S."/>
            <person name="Chen A."/>
            <person name="Mavromatis K."/>
            <person name="Markowitz V."/>
            <person name="Szeto E."/>
            <person name="Mikhailova N."/>
            <person name="Pati A."/>
            <person name="Wagner M."/>
            <person name="Woyke T."/>
            <person name="Ollivier B."/>
            <person name="Klenk H.P."/>
            <person name="Spring S."/>
            <person name="Loy A."/>
        </authorList>
    </citation>
    <scope>NUCLEOTIDE SEQUENCE [LARGE SCALE GENOMIC DNA]</scope>
    <source>
        <strain evidence="7">DSM 22704 / JCM 16185 / SJ4</strain>
    </source>
</reference>
<dbReference type="PRINTS" id="PR00039">
    <property type="entry name" value="HTHLYSR"/>
</dbReference>
<protein>
    <submittedName>
        <fullName evidence="6">Transcriptional regulator</fullName>
    </submittedName>
</protein>
<name>I4D5M2_DESAJ</name>
<comment type="similarity">
    <text evidence="1">Belongs to the LysR transcriptional regulatory family.</text>
</comment>
<dbReference type="GO" id="GO:0003700">
    <property type="term" value="F:DNA-binding transcription factor activity"/>
    <property type="evidence" value="ECO:0007669"/>
    <property type="project" value="InterPro"/>
</dbReference>
<dbReference type="KEGG" id="dai:Desaci_2130"/>
<dbReference type="InterPro" id="IPR036390">
    <property type="entry name" value="WH_DNA-bd_sf"/>
</dbReference>
<dbReference type="Proteomes" id="UP000002892">
    <property type="component" value="Chromosome"/>
</dbReference>
<dbReference type="eggNOG" id="COG0583">
    <property type="taxonomic scope" value="Bacteria"/>
</dbReference>
<gene>
    <name evidence="6" type="ordered locus">Desaci_2130</name>
</gene>
<dbReference type="FunFam" id="1.10.10.10:FF:000001">
    <property type="entry name" value="LysR family transcriptional regulator"/>
    <property type="match status" value="1"/>
</dbReference>
<sequence length="291" mass="32771">MDWHQLKYFQILASICNFSKAAEELTLSQSALSRTISRLEEEIGVPLFERKSRGVVLNRYGELFLEHVNRALGEIDEAKKKIDHMVDPMHGTLSLGFIQPLGSSFIPELIGKFQNEAPGIQFHLTQDTSNQILNQLESAKVDVAFCTLQQPFKDFSSLHIMTLELYLIVAKDHRLANVEQIDLSELANDPFVLYKPQTALRDIVEKLCNNAGFQPKMSFEAFDERTVAGLVGAKFGVALIPLFPGIDLKKVSLIGVRNPRCTLSIHMIWRSQGYSSPALTRFKSFIKDSSK</sequence>
<organism evidence="6 7">
    <name type="scientific">Desulfosporosinus acidiphilus (strain DSM 22704 / JCM 16185 / SJ4)</name>
    <dbReference type="NCBI Taxonomy" id="646529"/>
    <lineage>
        <taxon>Bacteria</taxon>
        <taxon>Bacillati</taxon>
        <taxon>Bacillota</taxon>
        <taxon>Clostridia</taxon>
        <taxon>Eubacteriales</taxon>
        <taxon>Desulfitobacteriaceae</taxon>
        <taxon>Desulfosporosinus</taxon>
    </lineage>
</organism>
<dbReference type="Gene3D" id="3.40.190.290">
    <property type="match status" value="1"/>
</dbReference>
<dbReference type="Pfam" id="PF03466">
    <property type="entry name" value="LysR_substrate"/>
    <property type="match status" value="1"/>
</dbReference>